<dbReference type="HAMAP" id="MF_01080">
    <property type="entry name" value="TruB_bact"/>
    <property type="match status" value="1"/>
</dbReference>
<feature type="region of interest" description="Disordered" evidence="6">
    <location>
        <begin position="329"/>
        <end position="365"/>
    </location>
</feature>
<evidence type="ECO:0000313" key="8">
    <source>
        <dbReference type="EMBL" id="ORX95606.1"/>
    </source>
</evidence>
<dbReference type="SUPFAM" id="SSF55120">
    <property type="entry name" value="Pseudouridine synthase"/>
    <property type="match status" value="1"/>
</dbReference>
<accession>A0A1Y1YD01</accession>
<dbReference type="InterPro" id="IPR020103">
    <property type="entry name" value="PsdUridine_synth_cat_dom_sf"/>
</dbReference>
<reference evidence="8 9" key="1">
    <citation type="submission" date="2016-07" db="EMBL/GenBank/DDBJ databases">
        <title>Pervasive Adenine N6-methylation of Active Genes in Fungi.</title>
        <authorList>
            <consortium name="DOE Joint Genome Institute"/>
            <person name="Mondo S.J."/>
            <person name="Dannebaum R.O."/>
            <person name="Kuo R.C."/>
            <person name="Labutti K."/>
            <person name="Haridas S."/>
            <person name="Kuo A."/>
            <person name="Salamov A."/>
            <person name="Ahrendt S.R."/>
            <person name="Lipzen A."/>
            <person name="Sullivan W."/>
            <person name="Andreopoulos W.B."/>
            <person name="Clum A."/>
            <person name="Lindquist E."/>
            <person name="Daum C."/>
            <person name="Ramamoorthy G.K."/>
            <person name="Gryganskyi A."/>
            <person name="Culley D."/>
            <person name="Magnuson J.K."/>
            <person name="James T.Y."/>
            <person name="O'Malley M.A."/>
            <person name="Stajich J.E."/>
            <person name="Spatafora J.W."/>
            <person name="Visel A."/>
            <person name="Grigoriev I.V."/>
        </authorList>
    </citation>
    <scope>NUCLEOTIDE SEQUENCE [LARGE SCALE GENOMIC DNA]</scope>
    <source>
        <strain evidence="8 9">CBS 115471</strain>
    </source>
</reference>
<dbReference type="EC" id="5.4.99.25" evidence="3"/>
<dbReference type="STRING" id="1231657.A0A1Y1YD01"/>
<keyword evidence="9" id="KW-1185">Reference proteome</keyword>
<dbReference type="OrthoDB" id="9995526at2759"/>
<dbReference type="GO" id="GO:0160148">
    <property type="term" value="F:tRNA pseudouridine(55) synthase activity"/>
    <property type="evidence" value="ECO:0007669"/>
    <property type="project" value="UniProtKB-EC"/>
</dbReference>
<evidence type="ECO:0000256" key="3">
    <source>
        <dbReference type="ARBA" id="ARBA00012787"/>
    </source>
</evidence>
<sequence>MSESMDCGPLLEGVFAVVKPSNVSTPQVLLDLQAIFVGSTTFAPLLADTRRKRAEQESHQPPNQKIKNEEADGRYFKMGHGGTLDPIASGVLIIGIGRGTKQLSTFLGSTKTYETTVVFGMSTDSYDIDGQVTGNAPAGHITDELVKDMLIKFRGPFKQTPPLYSALKINGVKALEYAKNGKEVPRELEAREVHVEQCELVQFLEIAAEDFRRLHDMPRSALLPAAVIKLVVSSGFYVRSFANELGIVCGSLATMATLHRSRQANFIISDAAEAPGLSQAVMYDDLKAGEEAWSPLVAQALHRWMNLNPTRNSQDKWFIGEGMDAAPRQRFRGEWQASTKKDRIKQQGGKFKGKYNQRTKQEDEE</sequence>
<comment type="similarity">
    <text evidence="2">Belongs to the pseudouridine synthase TruB family.</text>
</comment>
<proteinExistence type="inferred from homology"/>
<evidence type="ECO:0000256" key="5">
    <source>
        <dbReference type="ARBA" id="ARBA00023235"/>
    </source>
</evidence>
<dbReference type="InterPro" id="IPR002501">
    <property type="entry name" value="PsdUridine_synth_N"/>
</dbReference>
<dbReference type="GO" id="GO:1990481">
    <property type="term" value="P:mRNA pseudouridine synthesis"/>
    <property type="evidence" value="ECO:0007669"/>
    <property type="project" value="TreeGrafter"/>
</dbReference>
<evidence type="ECO:0000259" key="7">
    <source>
        <dbReference type="Pfam" id="PF01509"/>
    </source>
</evidence>
<dbReference type="Gene3D" id="3.30.2350.10">
    <property type="entry name" value="Pseudouridine synthase"/>
    <property type="match status" value="1"/>
</dbReference>
<dbReference type="AlphaFoldDB" id="A0A1Y1YD01"/>
<dbReference type="EMBL" id="MCFA01000274">
    <property type="protein sequence ID" value="ORX95606.1"/>
    <property type="molecule type" value="Genomic_DNA"/>
</dbReference>
<feature type="domain" description="Pseudouridine synthase II N-terminal" evidence="7">
    <location>
        <begin position="77"/>
        <end position="204"/>
    </location>
</feature>
<dbReference type="GO" id="GO:0003723">
    <property type="term" value="F:RNA binding"/>
    <property type="evidence" value="ECO:0007669"/>
    <property type="project" value="InterPro"/>
</dbReference>
<evidence type="ECO:0000256" key="4">
    <source>
        <dbReference type="ARBA" id="ARBA00022694"/>
    </source>
</evidence>
<comment type="catalytic activity">
    <reaction evidence="1">
        <text>a uridine in mRNA = a pseudouridine in mRNA</text>
        <dbReference type="Rhea" id="RHEA:56644"/>
        <dbReference type="Rhea" id="RHEA-COMP:14658"/>
        <dbReference type="Rhea" id="RHEA-COMP:14659"/>
        <dbReference type="ChEBI" id="CHEBI:65314"/>
        <dbReference type="ChEBI" id="CHEBI:65315"/>
    </reaction>
</comment>
<dbReference type="InterPro" id="IPR014780">
    <property type="entry name" value="tRNA_psdUridine_synth_TruB"/>
</dbReference>
<keyword evidence="5" id="KW-0413">Isomerase</keyword>
<evidence type="ECO:0000313" key="9">
    <source>
        <dbReference type="Proteomes" id="UP000193144"/>
    </source>
</evidence>
<dbReference type="Pfam" id="PF01509">
    <property type="entry name" value="TruB_N"/>
    <property type="match status" value="1"/>
</dbReference>
<keyword evidence="4" id="KW-0819">tRNA processing</keyword>
<dbReference type="PANTHER" id="PTHR13767">
    <property type="entry name" value="TRNA-PSEUDOURIDINE SYNTHASE"/>
    <property type="match status" value="1"/>
</dbReference>
<evidence type="ECO:0000256" key="6">
    <source>
        <dbReference type="SAM" id="MobiDB-lite"/>
    </source>
</evidence>
<evidence type="ECO:0000256" key="1">
    <source>
        <dbReference type="ARBA" id="ARBA00001166"/>
    </source>
</evidence>
<gene>
    <name evidence="8" type="ORF">BCR34DRAFT_607901</name>
</gene>
<dbReference type="PANTHER" id="PTHR13767:SF2">
    <property type="entry name" value="PSEUDOURIDYLATE SYNTHASE TRUB1"/>
    <property type="match status" value="1"/>
</dbReference>
<protein>
    <recommendedName>
        <fullName evidence="3">tRNA pseudouridine(55) synthase</fullName>
        <ecNumber evidence="3">5.4.99.25</ecNumber>
    </recommendedName>
</protein>
<feature type="region of interest" description="Disordered" evidence="6">
    <location>
        <begin position="51"/>
        <end position="70"/>
    </location>
</feature>
<dbReference type="GO" id="GO:0005634">
    <property type="term" value="C:nucleus"/>
    <property type="evidence" value="ECO:0007669"/>
    <property type="project" value="TreeGrafter"/>
</dbReference>
<name>A0A1Y1YD01_9PLEO</name>
<organism evidence="8 9">
    <name type="scientific">Clohesyomyces aquaticus</name>
    <dbReference type="NCBI Taxonomy" id="1231657"/>
    <lineage>
        <taxon>Eukaryota</taxon>
        <taxon>Fungi</taxon>
        <taxon>Dikarya</taxon>
        <taxon>Ascomycota</taxon>
        <taxon>Pezizomycotina</taxon>
        <taxon>Dothideomycetes</taxon>
        <taxon>Pleosporomycetidae</taxon>
        <taxon>Pleosporales</taxon>
        <taxon>Lindgomycetaceae</taxon>
        <taxon>Clohesyomyces</taxon>
    </lineage>
</organism>
<evidence type="ECO:0000256" key="2">
    <source>
        <dbReference type="ARBA" id="ARBA00008999"/>
    </source>
</evidence>
<comment type="caution">
    <text evidence="8">The sequence shown here is derived from an EMBL/GenBank/DDBJ whole genome shotgun (WGS) entry which is preliminary data.</text>
</comment>
<dbReference type="GO" id="GO:0006400">
    <property type="term" value="P:tRNA modification"/>
    <property type="evidence" value="ECO:0007669"/>
    <property type="project" value="TreeGrafter"/>
</dbReference>
<dbReference type="Proteomes" id="UP000193144">
    <property type="component" value="Unassembled WGS sequence"/>
</dbReference>